<evidence type="ECO:0000256" key="1">
    <source>
        <dbReference type="SAM" id="MobiDB-lite"/>
    </source>
</evidence>
<keyword evidence="2" id="KW-0812">Transmembrane</keyword>
<protein>
    <submittedName>
        <fullName evidence="3">Uncharacterized protein</fullName>
    </submittedName>
</protein>
<dbReference type="EMBL" id="UINC01218362">
    <property type="protein sequence ID" value="SVE45343.1"/>
    <property type="molecule type" value="Genomic_DNA"/>
</dbReference>
<accession>A0A383DM35</accession>
<organism evidence="3">
    <name type="scientific">marine metagenome</name>
    <dbReference type="NCBI Taxonomy" id="408172"/>
    <lineage>
        <taxon>unclassified sequences</taxon>
        <taxon>metagenomes</taxon>
        <taxon>ecological metagenomes</taxon>
    </lineage>
</organism>
<sequence length="55" mass="6119">MSMPDKATYILYSIVHLALGFWALRGFLKISGSSKNFPKPDTGENRENSGDNQSK</sequence>
<proteinExistence type="predicted"/>
<reference evidence="3" key="1">
    <citation type="submission" date="2018-05" db="EMBL/GenBank/DDBJ databases">
        <authorList>
            <person name="Lanie J.A."/>
            <person name="Ng W.-L."/>
            <person name="Kazmierczak K.M."/>
            <person name="Andrzejewski T.M."/>
            <person name="Davidsen T.M."/>
            <person name="Wayne K.J."/>
            <person name="Tettelin H."/>
            <person name="Glass J.I."/>
            <person name="Rusch D."/>
            <person name="Podicherti R."/>
            <person name="Tsui H.-C.T."/>
            <person name="Winkler M.E."/>
        </authorList>
    </citation>
    <scope>NUCLEOTIDE SEQUENCE</scope>
</reference>
<feature type="region of interest" description="Disordered" evidence="1">
    <location>
        <begin position="32"/>
        <end position="55"/>
    </location>
</feature>
<dbReference type="AlphaFoldDB" id="A0A383DM35"/>
<evidence type="ECO:0000313" key="3">
    <source>
        <dbReference type="EMBL" id="SVE45343.1"/>
    </source>
</evidence>
<name>A0A383DM35_9ZZZZ</name>
<feature type="compositionally biased region" description="Basic and acidic residues" evidence="1">
    <location>
        <begin position="41"/>
        <end position="55"/>
    </location>
</feature>
<gene>
    <name evidence="3" type="ORF">METZ01_LOCUS498197</name>
</gene>
<keyword evidence="2" id="KW-0472">Membrane</keyword>
<feature type="transmembrane region" description="Helical" evidence="2">
    <location>
        <begin position="6"/>
        <end position="28"/>
    </location>
</feature>
<keyword evidence="2" id="KW-1133">Transmembrane helix</keyword>
<evidence type="ECO:0000256" key="2">
    <source>
        <dbReference type="SAM" id="Phobius"/>
    </source>
</evidence>